<comment type="similarity">
    <text evidence="7 10">Belongs to the fluoride channel Fluc/FEX (TC 1.A.43) family.</text>
</comment>
<keyword evidence="5 10" id="KW-0472">Membrane</keyword>
<evidence type="ECO:0000256" key="6">
    <source>
        <dbReference type="ARBA" id="ARBA00023303"/>
    </source>
</evidence>
<feature type="transmembrane region" description="Helical" evidence="10">
    <location>
        <begin position="66"/>
        <end position="89"/>
    </location>
</feature>
<comment type="activity regulation">
    <text evidence="10">Na(+) is not transported, but it plays an essential structural role and its presence is essential for fluoride channel function.</text>
</comment>
<dbReference type="EMBL" id="JAJAGO010000002">
    <property type="protein sequence ID" value="MCT2589504.1"/>
    <property type="molecule type" value="Genomic_DNA"/>
</dbReference>
<keyword evidence="4 10" id="KW-1133">Transmembrane helix</keyword>
<feature type="transmembrane region" description="Helical" evidence="10">
    <location>
        <begin position="98"/>
        <end position="115"/>
    </location>
</feature>
<organism evidence="12 13">
    <name type="scientific">Streptomyces gossypii</name>
    <dbReference type="NCBI Taxonomy" id="2883101"/>
    <lineage>
        <taxon>Bacteria</taxon>
        <taxon>Bacillati</taxon>
        <taxon>Actinomycetota</taxon>
        <taxon>Actinomycetes</taxon>
        <taxon>Kitasatosporales</taxon>
        <taxon>Streptomycetaceae</taxon>
        <taxon>Streptomyces</taxon>
    </lineage>
</organism>
<protein>
    <recommendedName>
        <fullName evidence="10">Fluoride-specific ion channel FluC</fullName>
    </recommendedName>
</protein>
<evidence type="ECO:0000256" key="10">
    <source>
        <dbReference type="HAMAP-Rule" id="MF_00454"/>
    </source>
</evidence>
<proteinExistence type="inferred from homology"/>
<sequence>MTDRQRRRQPVPEAVDPDVDLHVPQQRAETGPGRTGPVLGAIAAGGALGAAARHGLSLALPAHGAAFPWGTFLVNVSGCALIGVLMVLVSEGGRTAPLLVRPFLGVGVLGGYTTFSTYAVDVSRLLDEGGGGSAVGYLFGTVAGALVALWLAVSVTRAAVTRVAVRRAERP</sequence>
<feature type="binding site" evidence="10">
    <location>
        <position position="113"/>
    </location>
    <ligand>
        <name>Na(+)</name>
        <dbReference type="ChEBI" id="CHEBI:29101"/>
        <note>structural</note>
    </ligand>
</feature>
<dbReference type="HAMAP" id="MF_00454">
    <property type="entry name" value="FluC"/>
    <property type="match status" value="1"/>
</dbReference>
<dbReference type="PANTHER" id="PTHR28259:SF1">
    <property type="entry name" value="FLUORIDE EXPORT PROTEIN 1-RELATED"/>
    <property type="match status" value="1"/>
</dbReference>
<keyword evidence="10" id="KW-0479">Metal-binding</keyword>
<keyword evidence="2 10" id="KW-1003">Cell membrane</keyword>
<keyword evidence="3 10" id="KW-0812">Transmembrane</keyword>
<dbReference type="Pfam" id="PF02537">
    <property type="entry name" value="CRCB"/>
    <property type="match status" value="1"/>
</dbReference>
<gene>
    <name evidence="10" type="primary">fluC</name>
    <name evidence="10" type="synonym">crcB</name>
    <name evidence="12" type="ORF">LHJ74_06125</name>
</gene>
<evidence type="ECO:0000256" key="3">
    <source>
        <dbReference type="ARBA" id="ARBA00022692"/>
    </source>
</evidence>
<keyword evidence="10" id="KW-0915">Sodium</keyword>
<evidence type="ECO:0000256" key="8">
    <source>
        <dbReference type="ARBA" id="ARBA00035585"/>
    </source>
</evidence>
<feature type="transmembrane region" description="Helical" evidence="10">
    <location>
        <begin position="38"/>
        <end position="60"/>
    </location>
</feature>
<feature type="binding site" evidence="10">
    <location>
        <position position="110"/>
    </location>
    <ligand>
        <name>Na(+)</name>
        <dbReference type="ChEBI" id="CHEBI:29101"/>
        <note>structural</note>
    </ligand>
</feature>
<dbReference type="RefSeq" id="WP_260216473.1">
    <property type="nucleotide sequence ID" value="NZ_JAJAGO010000002.1"/>
</dbReference>
<feature type="transmembrane region" description="Helical" evidence="10">
    <location>
        <begin position="135"/>
        <end position="160"/>
    </location>
</feature>
<keyword evidence="6 10" id="KW-0407">Ion channel</keyword>
<name>A0ABT2JPQ3_9ACTN</name>
<evidence type="ECO:0000256" key="2">
    <source>
        <dbReference type="ARBA" id="ARBA00022475"/>
    </source>
</evidence>
<evidence type="ECO:0000256" key="4">
    <source>
        <dbReference type="ARBA" id="ARBA00022989"/>
    </source>
</evidence>
<evidence type="ECO:0000256" key="11">
    <source>
        <dbReference type="SAM" id="MobiDB-lite"/>
    </source>
</evidence>
<evidence type="ECO:0000256" key="9">
    <source>
        <dbReference type="ARBA" id="ARBA00049940"/>
    </source>
</evidence>
<dbReference type="PANTHER" id="PTHR28259">
    <property type="entry name" value="FLUORIDE EXPORT PROTEIN 1-RELATED"/>
    <property type="match status" value="1"/>
</dbReference>
<dbReference type="InterPro" id="IPR003691">
    <property type="entry name" value="FluC"/>
</dbReference>
<comment type="caution">
    <text evidence="12">The sequence shown here is derived from an EMBL/GenBank/DDBJ whole genome shotgun (WGS) entry which is preliminary data.</text>
</comment>
<reference evidence="12 13" key="1">
    <citation type="submission" date="2021-10" db="EMBL/GenBank/DDBJ databases">
        <title>Streptomyces gossypii sp. nov., isolated from soil collected from cotton field.</title>
        <authorList>
            <person name="Ge X."/>
            <person name="Chen X."/>
            <person name="Liu W."/>
        </authorList>
    </citation>
    <scope>NUCLEOTIDE SEQUENCE [LARGE SCALE GENOMIC DNA]</scope>
    <source>
        <strain evidence="12 13">N2-109</strain>
    </source>
</reference>
<comment type="function">
    <text evidence="9 10">Fluoride-specific ion channel. Important for reducing fluoride concentration in the cell, thus reducing its toxicity.</text>
</comment>
<dbReference type="Proteomes" id="UP001156389">
    <property type="component" value="Unassembled WGS sequence"/>
</dbReference>
<evidence type="ECO:0000256" key="5">
    <source>
        <dbReference type="ARBA" id="ARBA00023136"/>
    </source>
</evidence>
<comment type="subcellular location">
    <subcellularLocation>
        <location evidence="1 10">Cell membrane</location>
        <topology evidence="1 10">Multi-pass membrane protein</topology>
    </subcellularLocation>
</comment>
<feature type="region of interest" description="Disordered" evidence="11">
    <location>
        <begin position="1"/>
        <end position="35"/>
    </location>
</feature>
<evidence type="ECO:0000313" key="12">
    <source>
        <dbReference type="EMBL" id="MCT2589504.1"/>
    </source>
</evidence>
<comment type="catalytic activity">
    <reaction evidence="8">
        <text>fluoride(in) = fluoride(out)</text>
        <dbReference type="Rhea" id="RHEA:76159"/>
        <dbReference type="ChEBI" id="CHEBI:17051"/>
    </reaction>
    <physiologicalReaction direction="left-to-right" evidence="8">
        <dbReference type="Rhea" id="RHEA:76160"/>
    </physiologicalReaction>
</comment>
<keyword evidence="10" id="KW-0813">Transport</keyword>
<keyword evidence="13" id="KW-1185">Reference proteome</keyword>
<evidence type="ECO:0000256" key="1">
    <source>
        <dbReference type="ARBA" id="ARBA00004651"/>
    </source>
</evidence>
<evidence type="ECO:0000256" key="7">
    <source>
        <dbReference type="ARBA" id="ARBA00035120"/>
    </source>
</evidence>
<keyword evidence="10" id="KW-0406">Ion transport</keyword>
<accession>A0ABT2JPQ3</accession>
<evidence type="ECO:0000313" key="13">
    <source>
        <dbReference type="Proteomes" id="UP001156389"/>
    </source>
</evidence>